<dbReference type="EMBL" id="FQUB01000128">
    <property type="protein sequence ID" value="SHG03432.1"/>
    <property type="molecule type" value="Genomic_DNA"/>
</dbReference>
<organism evidence="1 2">
    <name type="scientific">Heyndrickxia coagulans DSM 1 = ATCC 7050</name>
    <dbReference type="NCBI Taxonomy" id="1121088"/>
    <lineage>
        <taxon>Bacteria</taxon>
        <taxon>Bacillati</taxon>
        <taxon>Bacillota</taxon>
        <taxon>Bacilli</taxon>
        <taxon>Bacillales</taxon>
        <taxon>Bacillaceae</taxon>
        <taxon>Heyndrickxia</taxon>
    </lineage>
</organism>
<comment type="caution">
    <text evidence="1">The sequence shown here is derived from an EMBL/GenBank/DDBJ whole genome shotgun (WGS) entry which is preliminary data.</text>
</comment>
<gene>
    <name evidence="1" type="ORF">SAMN02745208_03086</name>
</gene>
<dbReference type="AlphaFoldDB" id="A0A8B4BY39"/>
<dbReference type="KEGG" id="bcoa:BF29_2802"/>
<dbReference type="GeneID" id="29814189"/>
<protein>
    <submittedName>
        <fullName evidence="1">Uncharacterized protein</fullName>
    </submittedName>
</protein>
<sequence>MKKVFILAVIVLALFFSGFIGNKPAIAESPDSTDEITINATSDLNDQGNSTSSVSTVSETNPLFIPTDPELNTKYGSGGISKITYVGGGQLYWYVKPATKWPYYFDGTIKVVYDSGHTPRIYEISGVGALGSSVSDTIPISKTKGATAYLTGTAYALKGDQYLVVPGCKTHYKYGY</sequence>
<proteinExistence type="predicted"/>
<evidence type="ECO:0000313" key="2">
    <source>
        <dbReference type="Proteomes" id="UP000184029"/>
    </source>
</evidence>
<dbReference type="Proteomes" id="UP000184029">
    <property type="component" value="Unassembled WGS sequence"/>
</dbReference>
<dbReference type="RefSeq" id="WP_017554544.1">
    <property type="nucleotide sequence ID" value="NZ_ALAS01000213.1"/>
</dbReference>
<reference evidence="1 2" key="1">
    <citation type="submission" date="2016-11" db="EMBL/GenBank/DDBJ databases">
        <authorList>
            <person name="Varghese N."/>
            <person name="Submissions S."/>
        </authorList>
    </citation>
    <scope>NUCLEOTIDE SEQUENCE [LARGE SCALE GENOMIC DNA]</scope>
    <source>
        <strain evidence="1 2">DSM 1</strain>
    </source>
</reference>
<evidence type="ECO:0000313" key="1">
    <source>
        <dbReference type="EMBL" id="SHG03432.1"/>
    </source>
</evidence>
<name>A0A8B4BY39_HEYCO</name>
<accession>A0A8B4BY39</accession>